<keyword evidence="9" id="KW-1185">Reference proteome</keyword>
<evidence type="ECO:0000256" key="1">
    <source>
        <dbReference type="ARBA" id="ARBA00022729"/>
    </source>
</evidence>
<sequence>MTRLHLSASMVLLLGSLSLLSACGFHLAGTRPLPEPLQRVYINVIAPYQVVQPPLETALRAILQRRGADVRGETAPGTAVIRLSELEETREVLSVGIDGKALEFRLVTSVQYQVFRDGRMLAGPDSLRLTRDYSFQPEQVLAKEAEEARLRAFIQTEMAELMLLRLESQLGKLAAVSTPAPASAP</sequence>
<dbReference type="GO" id="GO:0009279">
    <property type="term" value="C:cell outer membrane"/>
    <property type="evidence" value="ECO:0007669"/>
    <property type="project" value="UniProtKB-SubCell"/>
</dbReference>
<reference evidence="8 9" key="1">
    <citation type="submission" date="2018-04" db="EMBL/GenBank/DDBJ databases">
        <title>Genomic Encyclopedia of Type Strains, Phase IV (KMG-IV): sequencing the most valuable type-strain genomes for metagenomic binning, comparative biology and taxonomic classification.</title>
        <authorList>
            <person name="Goeker M."/>
        </authorList>
    </citation>
    <scope>NUCLEOTIDE SEQUENCE [LARGE SCALE GENOMIC DNA]</scope>
    <source>
        <strain evidence="8 9">DSM 104150</strain>
    </source>
</reference>
<dbReference type="InterPro" id="IPR007485">
    <property type="entry name" value="LPS_assembly_LptE"/>
</dbReference>
<dbReference type="Pfam" id="PF04390">
    <property type="entry name" value="LptE"/>
    <property type="match status" value="1"/>
</dbReference>
<comment type="subcellular location">
    <subcellularLocation>
        <location evidence="6">Cell outer membrane</location>
        <topology evidence="6">Lipid-anchor</topology>
    </subcellularLocation>
</comment>
<dbReference type="GO" id="GO:0043165">
    <property type="term" value="P:Gram-negative-bacterium-type cell outer membrane assembly"/>
    <property type="evidence" value="ECO:0007669"/>
    <property type="project" value="UniProtKB-UniRule"/>
</dbReference>
<comment type="similarity">
    <text evidence="6">Belongs to the LptE lipoprotein family.</text>
</comment>
<organism evidence="8 9">
    <name type="scientific">Sinimarinibacterium flocculans</name>
    <dbReference type="NCBI Taxonomy" id="985250"/>
    <lineage>
        <taxon>Bacteria</taxon>
        <taxon>Pseudomonadati</taxon>
        <taxon>Pseudomonadota</taxon>
        <taxon>Gammaproteobacteria</taxon>
        <taxon>Nevskiales</taxon>
        <taxon>Nevskiaceae</taxon>
        <taxon>Sinimarinibacterium</taxon>
    </lineage>
</organism>
<dbReference type="GO" id="GO:1990351">
    <property type="term" value="C:transporter complex"/>
    <property type="evidence" value="ECO:0007669"/>
    <property type="project" value="TreeGrafter"/>
</dbReference>
<dbReference type="GO" id="GO:0015920">
    <property type="term" value="P:lipopolysaccharide transport"/>
    <property type="evidence" value="ECO:0007669"/>
    <property type="project" value="TreeGrafter"/>
</dbReference>
<comment type="caution">
    <text evidence="8">The sequence shown here is derived from an EMBL/GenBank/DDBJ whole genome shotgun (WGS) entry which is preliminary data.</text>
</comment>
<keyword evidence="2 6" id="KW-0472">Membrane</keyword>
<dbReference type="PANTHER" id="PTHR38098:SF1">
    <property type="entry name" value="LPS-ASSEMBLY LIPOPROTEIN LPTE"/>
    <property type="match status" value="1"/>
</dbReference>
<dbReference type="EMBL" id="QICN01000006">
    <property type="protein sequence ID" value="PXV67033.1"/>
    <property type="molecule type" value="Genomic_DNA"/>
</dbReference>
<accession>A0A318E8Q3</accession>
<evidence type="ECO:0000313" key="9">
    <source>
        <dbReference type="Proteomes" id="UP000248330"/>
    </source>
</evidence>
<evidence type="ECO:0000313" key="8">
    <source>
        <dbReference type="EMBL" id="PXV67033.1"/>
    </source>
</evidence>
<keyword evidence="5 6" id="KW-0449">Lipoprotein</keyword>
<dbReference type="Gene3D" id="3.30.160.150">
    <property type="entry name" value="Lipoprotein like domain"/>
    <property type="match status" value="1"/>
</dbReference>
<dbReference type="Proteomes" id="UP000248330">
    <property type="component" value="Unassembled WGS sequence"/>
</dbReference>
<comment type="subunit">
    <text evidence="6">Component of the lipopolysaccharide transport and assembly complex. Interacts with LptD.</text>
</comment>
<dbReference type="GO" id="GO:0001530">
    <property type="term" value="F:lipopolysaccharide binding"/>
    <property type="evidence" value="ECO:0007669"/>
    <property type="project" value="TreeGrafter"/>
</dbReference>
<keyword evidence="1 6" id="KW-0732">Signal</keyword>
<feature type="signal peptide" evidence="7">
    <location>
        <begin position="1"/>
        <end position="21"/>
    </location>
</feature>
<dbReference type="RefSeq" id="WP_110265360.1">
    <property type="nucleotide sequence ID" value="NZ_CAKZQT010000016.1"/>
</dbReference>
<keyword evidence="3 6" id="KW-0564">Palmitate</keyword>
<evidence type="ECO:0000256" key="7">
    <source>
        <dbReference type="SAM" id="SignalP"/>
    </source>
</evidence>
<dbReference type="PANTHER" id="PTHR38098">
    <property type="entry name" value="LPS-ASSEMBLY LIPOPROTEIN LPTE"/>
    <property type="match status" value="1"/>
</dbReference>
<evidence type="ECO:0000256" key="5">
    <source>
        <dbReference type="ARBA" id="ARBA00023288"/>
    </source>
</evidence>
<protein>
    <recommendedName>
        <fullName evidence="6">LPS-assembly lipoprotein LptE</fullName>
    </recommendedName>
</protein>
<name>A0A318E8Q3_9GAMM</name>
<feature type="chain" id="PRO_5016405083" description="LPS-assembly lipoprotein LptE" evidence="7">
    <location>
        <begin position="22"/>
        <end position="185"/>
    </location>
</feature>
<dbReference type="AlphaFoldDB" id="A0A318E8Q3"/>
<dbReference type="OrthoDB" id="7068046at2"/>
<comment type="function">
    <text evidence="6">Together with LptD, is involved in the assembly of lipopolysaccharide (LPS) at the surface of the outer membrane. Required for the proper assembly of LptD. Binds LPS and may serve as the LPS recognition site at the outer membrane.</text>
</comment>
<dbReference type="HAMAP" id="MF_01186">
    <property type="entry name" value="LPS_assembly_LptE"/>
    <property type="match status" value="1"/>
</dbReference>
<proteinExistence type="inferred from homology"/>
<evidence type="ECO:0000256" key="3">
    <source>
        <dbReference type="ARBA" id="ARBA00023139"/>
    </source>
</evidence>
<evidence type="ECO:0000256" key="2">
    <source>
        <dbReference type="ARBA" id="ARBA00023136"/>
    </source>
</evidence>
<gene>
    <name evidence="6" type="primary">lptE</name>
    <name evidence="8" type="ORF">C8D93_1066</name>
</gene>
<evidence type="ECO:0000256" key="4">
    <source>
        <dbReference type="ARBA" id="ARBA00023237"/>
    </source>
</evidence>
<evidence type="ECO:0000256" key="6">
    <source>
        <dbReference type="HAMAP-Rule" id="MF_01186"/>
    </source>
</evidence>
<dbReference type="PROSITE" id="PS51257">
    <property type="entry name" value="PROKAR_LIPOPROTEIN"/>
    <property type="match status" value="1"/>
</dbReference>
<keyword evidence="4 6" id="KW-0998">Cell outer membrane</keyword>